<dbReference type="GO" id="GO:0046983">
    <property type="term" value="F:protein dimerization activity"/>
    <property type="evidence" value="ECO:0007669"/>
    <property type="project" value="InterPro"/>
</dbReference>
<keyword evidence="4" id="KW-0238">DNA-binding</keyword>
<dbReference type="InterPro" id="IPR036638">
    <property type="entry name" value="HLH_DNA-bd_sf"/>
</dbReference>
<protein>
    <submittedName>
        <fullName evidence="9">Basic helix-loop-helix transcription factor</fullName>
    </submittedName>
</protein>
<dbReference type="EMBL" id="KP257502">
    <property type="protein sequence ID" value="AKN09604.1"/>
    <property type="molecule type" value="mRNA"/>
</dbReference>
<dbReference type="RefSeq" id="XP_057786205.1">
    <property type="nucleotide sequence ID" value="XM_057930222.1"/>
</dbReference>
<evidence type="ECO:0000259" key="8">
    <source>
        <dbReference type="PROSITE" id="PS50888"/>
    </source>
</evidence>
<evidence type="ECO:0000256" key="7">
    <source>
        <dbReference type="SAM" id="MobiDB-lite"/>
    </source>
</evidence>
<dbReference type="AlphaFoldDB" id="A0A0H3YB44"/>
<dbReference type="InterPro" id="IPR051358">
    <property type="entry name" value="TF_AMS/ICE1/BHLH6-like"/>
</dbReference>
<dbReference type="GO" id="GO:0005634">
    <property type="term" value="C:nucleus"/>
    <property type="evidence" value="ECO:0007669"/>
    <property type="project" value="UniProtKB-SubCell"/>
</dbReference>
<dbReference type="PROSITE" id="PS50888">
    <property type="entry name" value="BHLH"/>
    <property type="match status" value="1"/>
</dbReference>
<evidence type="ECO:0000256" key="2">
    <source>
        <dbReference type="ARBA" id="ARBA00011738"/>
    </source>
</evidence>
<dbReference type="Gene3D" id="4.10.280.10">
    <property type="entry name" value="Helix-loop-helix DNA-binding domain"/>
    <property type="match status" value="1"/>
</dbReference>
<dbReference type="PANTHER" id="PTHR31945:SF17">
    <property type="entry name" value="TRANSCRIPTION FACTOR FER-LIKE IRON DEFICIENCY-INDUCED TRANSCRIPTION FACTOR"/>
    <property type="match status" value="1"/>
</dbReference>
<dbReference type="GO" id="GO:0043565">
    <property type="term" value="F:sequence-specific DNA binding"/>
    <property type="evidence" value="ECO:0007669"/>
    <property type="project" value="TreeGrafter"/>
</dbReference>
<keyword evidence="5" id="KW-0804">Transcription</keyword>
<dbReference type="SUPFAM" id="SSF47459">
    <property type="entry name" value="HLH, helix-loop-helix DNA-binding domain"/>
    <property type="match status" value="1"/>
</dbReference>
<reference evidence="9" key="1">
    <citation type="submission" date="2014-12" db="EMBL/GenBank/DDBJ databases">
        <title>Genome-wide characterization and analysis of bHLH transcription factors related to tanshinones biosynthesis in Salvia miltiorrhiza.</title>
        <authorList>
            <person name="Zhang X."/>
            <person name="Song J."/>
        </authorList>
    </citation>
    <scope>NUCLEOTIDE SEQUENCE</scope>
</reference>
<dbReference type="PANTHER" id="PTHR31945">
    <property type="entry name" value="TRANSCRIPTION FACTOR SCREAM2-RELATED"/>
    <property type="match status" value="1"/>
</dbReference>
<evidence type="ECO:0000256" key="6">
    <source>
        <dbReference type="ARBA" id="ARBA00023242"/>
    </source>
</evidence>
<dbReference type="OrthoDB" id="1886792at2759"/>
<evidence type="ECO:0000256" key="4">
    <source>
        <dbReference type="ARBA" id="ARBA00023125"/>
    </source>
</evidence>
<evidence type="ECO:0000313" key="9">
    <source>
        <dbReference type="EMBL" id="AKN09604.1"/>
    </source>
</evidence>
<evidence type="ECO:0000256" key="1">
    <source>
        <dbReference type="ARBA" id="ARBA00004123"/>
    </source>
</evidence>
<dbReference type="SMART" id="SM00353">
    <property type="entry name" value="HLH"/>
    <property type="match status" value="1"/>
</dbReference>
<dbReference type="InterPro" id="IPR011598">
    <property type="entry name" value="bHLH_dom"/>
</dbReference>
<keyword evidence="6" id="KW-0539">Nucleus</keyword>
<feature type="compositionally biased region" description="Low complexity" evidence="7">
    <location>
        <begin position="121"/>
        <end position="138"/>
    </location>
</feature>
<feature type="compositionally biased region" description="Basic and acidic residues" evidence="7">
    <location>
        <begin position="139"/>
        <end position="149"/>
    </location>
</feature>
<comment type="subcellular location">
    <subcellularLocation>
        <location evidence="1">Nucleus</location>
    </subcellularLocation>
</comment>
<dbReference type="GO" id="GO:0003700">
    <property type="term" value="F:DNA-binding transcription factor activity"/>
    <property type="evidence" value="ECO:0007669"/>
    <property type="project" value="TreeGrafter"/>
</dbReference>
<sequence length="324" mass="36223">MDRFDDENGGIPFPQYYASEFGLIDFMDEANVDQFIDLIRGENIQNDQPIFNLFDQDYQYCRGDESIHVAAAVEDCHFLPPPPPQAELFDFDAGHEFGLLNACEITQAEEEELLMDEDDQSSGSGTTTTATGSRSASGKADRSKTLVSERRRRGRMKEKLYALRSLVPNITKMDKASIVGDAVLYVQDLQIQARKIRAEIAGFEEKTQHKKTTQNGSKSNSTTCFYPTTKKIFKMEVSQVEDRGFYVRIVANGGHGVAALLYRALESLTTFDVRSSSLAASSDQNYVFTFTLHTMEGGVEVNLQSVKVWIASAFLNQGFDFQTS</sequence>
<name>A0A0H3YB44_SALMI</name>
<feature type="domain" description="BHLH" evidence="8">
    <location>
        <begin position="140"/>
        <end position="189"/>
    </location>
</feature>
<evidence type="ECO:0000256" key="5">
    <source>
        <dbReference type="ARBA" id="ARBA00023163"/>
    </source>
</evidence>
<dbReference type="FunFam" id="4.10.280.10:FF:000096">
    <property type="entry name" value="Basic helix-loop-helix (BHLH) DNA-binding superfamily protein"/>
    <property type="match status" value="1"/>
</dbReference>
<proteinExistence type="evidence at transcript level"/>
<accession>A0A0H3YB44</accession>
<keyword evidence="3" id="KW-0805">Transcription regulation</keyword>
<evidence type="ECO:0000256" key="3">
    <source>
        <dbReference type="ARBA" id="ARBA00023015"/>
    </source>
</evidence>
<organism evidence="9">
    <name type="scientific">Salvia miltiorrhiza</name>
    <name type="common">Chinese sage</name>
    <dbReference type="NCBI Taxonomy" id="226208"/>
    <lineage>
        <taxon>Eukaryota</taxon>
        <taxon>Viridiplantae</taxon>
        <taxon>Streptophyta</taxon>
        <taxon>Embryophyta</taxon>
        <taxon>Tracheophyta</taxon>
        <taxon>Spermatophyta</taxon>
        <taxon>Magnoliopsida</taxon>
        <taxon>eudicotyledons</taxon>
        <taxon>Gunneridae</taxon>
        <taxon>Pentapetalae</taxon>
        <taxon>asterids</taxon>
        <taxon>lamiids</taxon>
        <taxon>Lamiales</taxon>
        <taxon>Lamiaceae</taxon>
        <taxon>Nepetoideae</taxon>
        <taxon>Mentheae</taxon>
        <taxon>Salviinae</taxon>
        <taxon>Salvia</taxon>
        <taxon>Salvia incertae sedis</taxon>
    </lineage>
</organism>
<dbReference type="Pfam" id="PF00010">
    <property type="entry name" value="HLH"/>
    <property type="match status" value="1"/>
</dbReference>
<dbReference type="KEGG" id="smil:131003676"/>
<feature type="region of interest" description="Disordered" evidence="7">
    <location>
        <begin position="115"/>
        <end position="152"/>
    </location>
</feature>
<dbReference type="SMR" id="A0A0H3YB44"/>
<comment type="subunit">
    <text evidence="2">Homodimer.</text>
</comment>
<dbReference type="GeneID" id="131003676"/>